<sequence length="253" mass="28247">MVHILSVIAVFTNAPRSLNVACDWTKAFTFKAMVARKELASRELINTDGLLPSTYFILSSASPVIDEKTLITAMTGLSRQMTQFSTESKASCSEELQRKRRQNNPKIVEAVHRLHNSNLNFSRYDPRQRLCSPHNAGSHLRWPGSSPELHGVDYASIVSGCKTHYGMVRRNFLYSQPDHAEKAAAIKTSARCWSRRKRLLEARLTGLEAEELAFWNGVTIDLMSDEEDGSFEGRLVGFCGPQVSAARSLLTSV</sequence>
<evidence type="ECO:0000313" key="2">
    <source>
        <dbReference type="Proteomes" id="UP001444071"/>
    </source>
</evidence>
<dbReference type="Proteomes" id="UP001444071">
    <property type="component" value="Unassembled WGS sequence"/>
</dbReference>
<dbReference type="PANTHER" id="PTHR14375:SF2">
    <property type="entry name" value="SIMILAR TO RIKEN CDNA 4931414P19"/>
    <property type="match status" value="1"/>
</dbReference>
<keyword evidence="2" id="KW-1185">Reference proteome</keyword>
<dbReference type="InterPro" id="IPR028101">
    <property type="entry name" value="DUF4616"/>
</dbReference>
<evidence type="ECO:0000313" key="1">
    <source>
        <dbReference type="EMBL" id="MEQ2271717.1"/>
    </source>
</evidence>
<reference evidence="1 2" key="1">
    <citation type="submission" date="2021-06" db="EMBL/GenBank/DDBJ databases">
        <authorList>
            <person name="Palmer J.M."/>
        </authorList>
    </citation>
    <scope>NUCLEOTIDE SEQUENCE [LARGE SCALE GENOMIC DNA]</scope>
    <source>
        <strain evidence="1 2">XR_2019</strain>
        <tissue evidence="1">Muscle</tissue>
    </source>
</reference>
<dbReference type="PANTHER" id="PTHR14375">
    <property type="entry name" value="SIMILAR TO RIKEN CDNA 4931414P19"/>
    <property type="match status" value="1"/>
</dbReference>
<dbReference type="EMBL" id="JAHRIM010062682">
    <property type="protein sequence ID" value="MEQ2271717.1"/>
    <property type="molecule type" value="Genomic_DNA"/>
</dbReference>
<comment type="caution">
    <text evidence="1">The sequence shown here is derived from an EMBL/GenBank/DDBJ whole genome shotgun (WGS) entry which is preliminary data.</text>
</comment>
<protein>
    <submittedName>
        <fullName evidence="1">Uncharacterized protein</fullName>
    </submittedName>
</protein>
<proteinExistence type="predicted"/>
<organism evidence="1 2">
    <name type="scientific">Xenotaenia resolanae</name>
    <dbReference type="NCBI Taxonomy" id="208358"/>
    <lineage>
        <taxon>Eukaryota</taxon>
        <taxon>Metazoa</taxon>
        <taxon>Chordata</taxon>
        <taxon>Craniata</taxon>
        <taxon>Vertebrata</taxon>
        <taxon>Euteleostomi</taxon>
        <taxon>Actinopterygii</taxon>
        <taxon>Neopterygii</taxon>
        <taxon>Teleostei</taxon>
        <taxon>Neoteleostei</taxon>
        <taxon>Acanthomorphata</taxon>
        <taxon>Ovalentaria</taxon>
        <taxon>Atherinomorphae</taxon>
        <taxon>Cyprinodontiformes</taxon>
        <taxon>Goodeidae</taxon>
        <taxon>Xenotaenia</taxon>
    </lineage>
</organism>
<name>A0ABV0WTG7_9TELE</name>
<accession>A0ABV0WTG7</accession>
<gene>
    <name evidence="1" type="ORF">XENORESO_008242</name>
</gene>